<evidence type="ECO:0000313" key="9">
    <source>
        <dbReference type="Proteomes" id="UP000319255"/>
    </source>
</evidence>
<organism evidence="8 9">
    <name type="scientific">Amaricoccus solimangrovi</name>
    <dbReference type="NCBI Taxonomy" id="2589815"/>
    <lineage>
        <taxon>Bacteria</taxon>
        <taxon>Pseudomonadati</taxon>
        <taxon>Pseudomonadota</taxon>
        <taxon>Alphaproteobacteria</taxon>
        <taxon>Rhodobacterales</taxon>
        <taxon>Paracoccaceae</taxon>
        <taxon>Amaricoccus</taxon>
    </lineage>
</organism>
<dbReference type="SUPFAM" id="SSF55874">
    <property type="entry name" value="ATPase domain of HSP90 chaperone/DNA topoisomerase II/histidine kinase"/>
    <property type="match status" value="1"/>
</dbReference>
<keyword evidence="6" id="KW-1133">Transmembrane helix</keyword>
<comment type="caution">
    <text evidence="8">The sequence shown here is derived from an EMBL/GenBank/DDBJ whole genome shotgun (WGS) entry which is preliminary data.</text>
</comment>
<feature type="transmembrane region" description="Helical" evidence="6">
    <location>
        <begin position="182"/>
        <end position="200"/>
    </location>
</feature>
<evidence type="ECO:0000256" key="4">
    <source>
        <dbReference type="ARBA" id="ARBA00022679"/>
    </source>
</evidence>
<dbReference type="Gene3D" id="3.30.565.10">
    <property type="entry name" value="Histidine kinase-like ATPase, C-terminal domain"/>
    <property type="match status" value="1"/>
</dbReference>
<dbReference type="Gene3D" id="1.10.287.130">
    <property type="match status" value="1"/>
</dbReference>
<name>A0A501WCB6_9RHOB</name>
<dbReference type="PROSITE" id="PS50109">
    <property type="entry name" value="HIS_KIN"/>
    <property type="match status" value="1"/>
</dbReference>
<dbReference type="InterPro" id="IPR003594">
    <property type="entry name" value="HATPase_dom"/>
</dbReference>
<dbReference type="SMART" id="SM00387">
    <property type="entry name" value="HATPase_c"/>
    <property type="match status" value="1"/>
</dbReference>
<dbReference type="EMBL" id="VFRP01000029">
    <property type="protein sequence ID" value="TPE47573.1"/>
    <property type="molecule type" value="Genomic_DNA"/>
</dbReference>
<dbReference type="RefSeq" id="WP_140455863.1">
    <property type="nucleotide sequence ID" value="NZ_VFRP01000029.1"/>
</dbReference>
<feature type="transmembrane region" description="Helical" evidence="6">
    <location>
        <begin position="145"/>
        <end position="170"/>
    </location>
</feature>
<accession>A0A501WCB6</accession>
<protein>
    <recommendedName>
        <fullName evidence="2">histidine kinase</fullName>
        <ecNumber evidence="2">2.7.13.3</ecNumber>
    </recommendedName>
</protein>
<reference evidence="8 9" key="1">
    <citation type="submission" date="2019-06" db="EMBL/GenBank/DDBJ databases">
        <title>A novel bacterium of genus Amaricoccus, isolated from marine sediment.</title>
        <authorList>
            <person name="Huang H."/>
            <person name="Mo K."/>
            <person name="Hu Y."/>
        </authorList>
    </citation>
    <scope>NUCLEOTIDE SEQUENCE [LARGE SCALE GENOMIC DNA]</scope>
    <source>
        <strain evidence="8 9">HB172011</strain>
    </source>
</reference>
<dbReference type="Proteomes" id="UP000319255">
    <property type="component" value="Unassembled WGS sequence"/>
</dbReference>
<evidence type="ECO:0000256" key="1">
    <source>
        <dbReference type="ARBA" id="ARBA00000085"/>
    </source>
</evidence>
<keyword evidence="9" id="KW-1185">Reference proteome</keyword>
<comment type="catalytic activity">
    <reaction evidence="1">
        <text>ATP + protein L-histidine = ADP + protein N-phospho-L-histidine.</text>
        <dbReference type="EC" id="2.7.13.3"/>
    </reaction>
</comment>
<keyword evidence="6" id="KW-0472">Membrane</keyword>
<evidence type="ECO:0000256" key="5">
    <source>
        <dbReference type="ARBA" id="ARBA00022777"/>
    </source>
</evidence>
<dbReference type="InterPro" id="IPR036097">
    <property type="entry name" value="HisK_dim/P_sf"/>
</dbReference>
<feature type="transmembrane region" description="Helical" evidence="6">
    <location>
        <begin position="260"/>
        <end position="280"/>
    </location>
</feature>
<dbReference type="InterPro" id="IPR004358">
    <property type="entry name" value="Sig_transdc_His_kin-like_C"/>
</dbReference>
<dbReference type="InterPro" id="IPR005467">
    <property type="entry name" value="His_kinase_dom"/>
</dbReference>
<evidence type="ECO:0000313" key="8">
    <source>
        <dbReference type="EMBL" id="TPE47573.1"/>
    </source>
</evidence>
<dbReference type="GO" id="GO:0000155">
    <property type="term" value="F:phosphorelay sensor kinase activity"/>
    <property type="evidence" value="ECO:0007669"/>
    <property type="project" value="InterPro"/>
</dbReference>
<sequence length="557" mass="58256">MTDLRRDALSLVGVTLGIGAIVLLVRFLGFGHGPVAGATPAAGLALAAGLRHGGAGALAVAAGFLLAQTLIGLPPASALTIALAHGLAAWIAGAALRRVRPRRPGRSHTGDLFVLLGGAGIFVLVTGLVIAASAGLGFVPLDRPAPFLAVIGLFLPLGIVTAFPVISHAGEWRAVAEDPWPAIRMALVGALLVAVLALVLRETDPGFTAGTALVLSMPFCLWVAIQPRTLDGALVGLLAAHAVLYLVLRDAGTSVLDPAYLLTTLYLNLLIVTAQFVHAVNRDRLDALAEVAARGAELEARVEQRTAKLAEMTGQARAADAAKTRLLATVSHEVRTPLNGVIGMASVVLAGPLDPGTRANVEIIRRSGFHLLDVINRILDYSRLEDAAEAEIEDFDLRALIEEVIEEARFLPFAGGLRLDLDMAGARAPRRGQRQGLRQVLTNLVGNALKFTEDGGVLVRVRETAPGHTRIEVEDTGPGVPEDLRERIFRPYEQGDAGAVRRHGGSGLGLAISSEIVARMGGRIGLDGVAGLGSRFWIELPLPPAETAPPAPGALRA</sequence>
<feature type="transmembrane region" description="Helical" evidence="6">
    <location>
        <begin position="206"/>
        <end position="225"/>
    </location>
</feature>
<dbReference type="PRINTS" id="PR00344">
    <property type="entry name" value="BCTRLSENSOR"/>
</dbReference>
<proteinExistence type="predicted"/>
<evidence type="ECO:0000256" key="3">
    <source>
        <dbReference type="ARBA" id="ARBA00022553"/>
    </source>
</evidence>
<dbReference type="PANTHER" id="PTHR43047">
    <property type="entry name" value="TWO-COMPONENT HISTIDINE PROTEIN KINASE"/>
    <property type="match status" value="1"/>
</dbReference>
<dbReference type="CDD" id="cd00082">
    <property type="entry name" value="HisKA"/>
    <property type="match status" value="1"/>
</dbReference>
<evidence type="ECO:0000256" key="6">
    <source>
        <dbReference type="SAM" id="Phobius"/>
    </source>
</evidence>
<feature type="domain" description="Histidine kinase" evidence="7">
    <location>
        <begin position="329"/>
        <end position="544"/>
    </location>
</feature>
<keyword evidence="5" id="KW-0418">Kinase</keyword>
<dbReference type="Pfam" id="PF02518">
    <property type="entry name" value="HATPase_c"/>
    <property type="match status" value="1"/>
</dbReference>
<feature type="transmembrane region" description="Helical" evidence="6">
    <location>
        <begin position="112"/>
        <end position="139"/>
    </location>
</feature>
<keyword evidence="4" id="KW-0808">Transferase</keyword>
<gene>
    <name evidence="8" type="ORF">FJM51_19780</name>
</gene>
<dbReference type="InterPro" id="IPR003661">
    <property type="entry name" value="HisK_dim/P_dom"/>
</dbReference>
<dbReference type="AlphaFoldDB" id="A0A501WCB6"/>
<feature type="transmembrane region" description="Helical" evidence="6">
    <location>
        <begin position="73"/>
        <end position="92"/>
    </location>
</feature>
<dbReference type="EC" id="2.7.13.3" evidence="2"/>
<dbReference type="Pfam" id="PF00512">
    <property type="entry name" value="HisKA"/>
    <property type="match status" value="1"/>
</dbReference>
<keyword evidence="6" id="KW-0812">Transmembrane</keyword>
<feature type="transmembrane region" description="Helical" evidence="6">
    <location>
        <begin position="12"/>
        <end position="29"/>
    </location>
</feature>
<dbReference type="InterPro" id="IPR036890">
    <property type="entry name" value="HATPase_C_sf"/>
</dbReference>
<evidence type="ECO:0000259" key="7">
    <source>
        <dbReference type="PROSITE" id="PS50109"/>
    </source>
</evidence>
<dbReference type="OrthoDB" id="7179697at2"/>
<evidence type="ECO:0000256" key="2">
    <source>
        <dbReference type="ARBA" id="ARBA00012438"/>
    </source>
</evidence>
<dbReference type="SMART" id="SM00388">
    <property type="entry name" value="HisKA"/>
    <property type="match status" value="1"/>
</dbReference>
<dbReference type="CDD" id="cd16922">
    <property type="entry name" value="HATPase_EvgS-ArcB-TorS-like"/>
    <property type="match status" value="1"/>
</dbReference>
<dbReference type="SUPFAM" id="SSF47384">
    <property type="entry name" value="Homodimeric domain of signal transducing histidine kinase"/>
    <property type="match status" value="1"/>
</dbReference>
<feature type="transmembrane region" description="Helical" evidence="6">
    <location>
        <begin position="232"/>
        <end position="248"/>
    </location>
</feature>
<keyword evidence="3" id="KW-0597">Phosphoprotein</keyword>